<dbReference type="RefSeq" id="WP_160628508.1">
    <property type="nucleotide sequence ID" value="NZ_CP047593.1"/>
</dbReference>
<dbReference type="InterPro" id="IPR024607">
    <property type="entry name" value="Sulfatase_CS"/>
</dbReference>
<organism evidence="4 5">
    <name type="scientific">Tichowtungia aerotolerans</name>
    <dbReference type="NCBI Taxonomy" id="2697043"/>
    <lineage>
        <taxon>Bacteria</taxon>
        <taxon>Pseudomonadati</taxon>
        <taxon>Kiritimatiellota</taxon>
        <taxon>Tichowtungiia</taxon>
        <taxon>Tichowtungiales</taxon>
        <taxon>Tichowtungiaceae</taxon>
        <taxon>Tichowtungia</taxon>
    </lineage>
</organism>
<dbReference type="PANTHER" id="PTHR46615">
    <property type="entry name" value="ARYLSULFATASE K"/>
    <property type="match status" value="1"/>
</dbReference>
<dbReference type="GO" id="GO:0016740">
    <property type="term" value="F:transferase activity"/>
    <property type="evidence" value="ECO:0007669"/>
    <property type="project" value="UniProtKB-KW"/>
</dbReference>
<accession>A0A6P1MCJ7</accession>
<gene>
    <name evidence="4" type="ORF">GT409_07630</name>
</gene>
<evidence type="ECO:0000256" key="2">
    <source>
        <dbReference type="ARBA" id="ARBA00022801"/>
    </source>
</evidence>
<protein>
    <submittedName>
        <fullName evidence="4">Sulfatase-like hydrolase/transferase</fullName>
    </submittedName>
</protein>
<dbReference type="InterPro" id="IPR017850">
    <property type="entry name" value="Alkaline_phosphatase_core_sf"/>
</dbReference>
<dbReference type="GO" id="GO:0015024">
    <property type="term" value="F:glucuronate-2-sulfatase activity"/>
    <property type="evidence" value="ECO:0007669"/>
    <property type="project" value="TreeGrafter"/>
</dbReference>
<dbReference type="AlphaFoldDB" id="A0A6P1MCJ7"/>
<dbReference type="InterPro" id="IPR000917">
    <property type="entry name" value="Sulfatase_N"/>
</dbReference>
<dbReference type="SUPFAM" id="SSF53649">
    <property type="entry name" value="Alkaline phosphatase-like"/>
    <property type="match status" value="1"/>
</dbReference>
<feature type="domain" description="Sulfatase N-terminal" evidence="3">
    <location>
        <begin position="33"/>
        <end position="354"/>
    </location>
</feature>
<dbReference type="InterPro" id="IPR006311">
    <property type="entry name" value="TAT_signal"/>
</dbReference>
<sequence>MNMTRREYLTSSTLALGAAGLASAVPGSRKRRPNILWIMTDQQVADGMSCTGNPDLKTPAMDQLAANGVRFERAYCANPICVPSRTSMMTGKMPHETGVTINMDRFNVNGTSLGTLITQAGYDTGYIGKWHIPMSTETSDWHGFTMMKEGGRHEFNDRHFAEPAVEFIQEKRNQPFFLVASFVNPHDICEWARRATGGFPERRTLLWNGPIDDAPPPDQCPALPDNFEIPENEPDIIREYQTWQKGTYPVRDWPDERWRQYRWALNRLTERVDSEIAKILEVVDDNTVIIFTSDHGDGNGAHKWNQKTLMYDEPARVPFIISGAGVRTPGAVNEQHLVATGLDIFPTVCDYAGVPAPEELDGRSLRPLAEARPVEWRDQLVVENDLSPAYGFSSGVEGRMLRTKNYKYVAYSTGRLRERLTDMRNDPGEMVNLAVDPAYAQVLQEHRKRLAAEIKKTGDTFTVPGTVSGGWKLVPES</sequence>
<keyword evidence="4" id="KW-0808">Transferase</keyword>
<dbReference type="KEGG" id="taer:GT409_07630"/>
<reference evidence="4 5" key="1">
    <citation type="submission" date="2020-01" db="EMBL/GenBank/DDBJ databases">
        <title>Ponticoccus aerotolerans gen. nov., sp. nov., an anaerobic bacterium and proposal of Ponticoccusceae fam. nov., Ponticoccusles ord. nov. and Ponticoccuse classis nov. in the phylum Kiritimatiellaeota.</title>
        <authorList>
            <person name="Zhou L.Y."/>
            <person name="Du Z.J."/>
        </authorList>
    </citation>
    <scope>NUCLEOTIDE SEQUENCE [LARGE SCALE GENOMIC DNA]</scope>
    <source>
        <strain evidence="4 5">S-5007</strain>
    </source>
</reference>
<comment type="similarity">
    <text evidence="1">Belongs to the sulfatase family.</text>
</comment>
<evidence type="ECO:0000313" key="4">
    <source>
        <dbReference type="EMBL" id="QHI69326.1"/>
    </source>
</evidence>
<dbReference type="Proteomes" id="UP000464954">
    <property type="component" value="Chromosome"/>
</dbReference>
<keyword evidence="2 4" id="KW-0378">Hydrolase</keyword>
<dbReference type="PROSITE" id="PS51318">
    <property type="entry name" value="TAT"/>
    <property type="match status" value="1"/>
</dbReference>
<evidence type="ECO:0000259" key="3">
    <source>
        <dbReference type="Pfam" id="PF00884"/>
    </source>
</evidence>
<keyword evidence="5" id="KW-1185">Reference proteome</keyword>
<dbReference type="Gene3D" id="3.40.720.10">
    <property type="entry name" value="Alkaline Phosphatase, subunit A"/>
    <property type="match status" value="1"/>
</dbReference>
<dbReference type="Pfam" id="PF00884">
    <property type="entry name" value="Sulfatase"/>
    <property type="match status" value="1"/>
</dbReference>
<evidence type="ECO:0000313" key="5">
    <source>
        <dbReference type="Proteomes" id="UP000464954"/>
    </source>
</evidence>
<dbReference type="InterPro" id="IPR051849">
    <property type="entry name" value="GAG-degrading_sulfatase"/>
</dbReference>
<dbReference type="EMBL" id="CP047593">
    <property type="protein sequence ID" value="QHI69326.1"/>
    <property type="molecule type" value="Genomic_DNA"/>
</dbReference>
<evidence type="ECO:0000256" key="1">
    <source>
        <dbReference type="ARBA" id="ARBA00008779"/>
    </source>
</evidence>
<name>A0A6P1MCJ7_9BACT</name>
<proteinExistence type="inferred from homology"/>
<dbReference type="PANTHER" id="PTHR46615:SF1">
    <property type="entry name" value="ARYLSULFATASE K"/>
    <property type="match status" value="1"/>
</dbReference>
<dbReference type="PROSITE" id="PS00149">
    <property type="entry name" value="SULFATASE_2"/>
    <property type="match status" value="1"/>
</dbReference>
<dbReference type="GO" id="GO:0004065">
    <property type="term" value="F:arylsulfatase activity"/>
    <property type="evidence" value="ECO:0007669"/>
    <property type="project" value="TreeGrafter"/>
</dbReference>